<feature type="transmembrane region" description="Helical" evidence="1">
    <location>
        <begin position="191"/>
        <end position="215"/>
    </location>
</feature>
<proteinExistence type="predicted"/>
<keyword evidence="1" id="KW-1133">Transmembrane helix</keyword>
<keyword evidence="1" id="KW-0812">Transmembrane</keyword>
<dbReference type="RefSeq" id="WP_044348684.1">
    <property type="nucleotide sequence ID" value="NZ_AZAC01000014.1"/>
</dbReference>
<dbReference type="PROSITE" id="PS51257">
    <property type="entry name" value="PROKAR_LIPOPROTEIN"/>
    <property type="match status" value="1"/>
</dbReference>
<accession>A0A0D2HTQ0</accession>
<dbReference type="AlphaFoldDB" id="A0A0D2HTQ0"/>
<reference evidence="2 3" key="1">
    <citation type="submission" date="2013-11" db="EMBL/GenBank/DDBJ databases">
        <title>Metagenomic analysis of a methanogenic consortium involved in long chain n-alkane degradation.</title>
        <authorList>
            <person name="Davidova I.A."/>
            <person name="Callaghan A.V."/>
            <person name="Wawrik B."/>
            <person name="Pruitt S."/>
            <person name="Marks C."/>
            <person name="Duncan K.E."/>
            <person name="Suflita J.M."/>
        </authorList>
    </citation>
    <scope>NUCLEOTIDE SEQUENCE [LARGE SCALE GENOMIC DNA]</scope>
    <source>
        <strain evidence="2 3">SPR</strain>
    </source>
</reference>
<keyword evidence="3" id="KW-1185">Reference proteome</keyword>
<name>A0A0D2HTQ0_9BACT</name>
<evidence type="ECO:0000256" key="1">
    <source>
        <dbReference type="SAM" id="Phobius"/>
    </source>
</evidence>
<gene>
    <name evidence="2" type="ORF">X474_11445</name>
</gene>
<evidence type="ECO:0000313" key="2">
    <source>
        <dbReference type="EMBL" id="KIX13863.1"/>
    </source>
</evidence>
<sequence>MLELGRRIFILVMFFGAIACFLNHADRLVYFRAMDFQADQKKSAAWKKLRQLDLEAYIARKTKDRLRSPASPEAEAFLARVYNALLKPGSDRELENKINRGYRARLFMAPGDPALLPLQKPWPEFGYIELKTNKGKLYLGMGHQKASDYVFTDAPSELVYPWRTFWPYLLALGILAYFFPKRKKPPQEALYYSRAASVVLVDILGLFLGGVFFAFPFLIIPSISSTAGLLDFDKGFAWLTLAFWFLTAISISLLFIAGWYASLWIELNSEELVKVNIKGRQSVALKEIKEVSYYQRNAPKWLVYGLLILGSGNPTATGQAFLISANSEQGIQVTPTKGKPLKIMLNSLRGHEKLLDYLKEAGFEPPEP</sequence>
<comment type="caution">
    <text evidence="2">The sequence shown here is derived from an EMBL/GenBank/DDBJ whole genome shotgun (WGS) entry which is preliminary data.</text>
</comment>
<dbReference type="Proteomes" id="UP000032233">
    <property type="component" value="Unassembled WGS sequence"/>
</dbReference>
<feature type="transmembrane region" description="Helical" evidence="1">
    <location>
        <begin position="235"/>
        <end position="261"/>
    </location>
</feature>
<feature type="transmembrane region" description="Helical" evidence="1">
    <location>
        <begin position="7"/>
        <end position="25"/>
    </location>
</feature>
<dbReference type="STRING" id="1429043.X474_11445"/>
<organism evidence="2 3">
    <name type="scientific">Dethiosulfatarculus sandiegensis</name>
    <dbReference type="NCBI Taxonomy" id="1429043"/>
    <lineage>
        <taxon>Bacteria</taxon>
        <taxon>Pseudomonadati</taxon>
        <taxon>Thermodesulfobacteriota</taxon>
        <taxon>Desulfarculia</taxon>
        <taxon>Desulfarculales</taxon>
        <taxon>Desulfarculaceae</taxon>
        <taxon>Dethiosulfatarculus</taxon>
    </lineage>
</organism>
<evidence type="ECO:0000313" key="3">
    <source>
        <dbReference type="Proteomes" id="UP000032233"/>
    </source>
</evidence>
<keyword evidence="1" id="KW-0472">Membrane</keyword>
<protein>
    <submittedName>
        <fullName evidence="2">Uncharacterized protein</fullName>
    </submittedName>
</protein>
<dbReference type="OrthoDB" id="9811934at2"/>
<feature type="transmembrane region" description="Helical" evidence="1">
    <location>
        <begin position="160"/>
        <end position="179"/>
    </location>
</feature>
<dbReference type="InParanoid" id="A0A0D2HTQ0"/>
<dbReference type="EMBL" id="AZAC01000014">
    <property type="protein sequence ID" value="KIX13863.1"/>
    <property type="molecule type" value="Genomic_DNA"/>
</dbReference>